<evidence type="ECO:0000313" key="2">
    <source>
        <dbReference type="EMBL" id="GKV51043.1"/>
    </source>
</evidence>
<keyword evidence="3" id="KW-1185">Reference proteome</keyword>
<dbReference type="InterPro" id="IPR032710">
    <property type="entry name" value="NTF2-like_dom_sf"/>
</dbReference>
<dbReference type="PANTHER" id="PTHR46521">
    <property type="entry name" value="SUCROSE-PHOSPHATASE 2-RELATED"/>
    <property type="match status" value="1"/>
</dbReference>
<dbReference type="PANTHER" id="PTHR46521:SF4">
    <property type="entry name" value="SUCROSE-PHOSPHATASE 2-RELATED"/>
    <property type="match status" value="1"/>
</dbReference>
<proteinExistence type="predicted"/>
<dbReference type="GO" id="GO:0050307">
    <property type="term" value="F:sucrose-phosphate phosphatase activity"/>
    <property type="evidence" value="ECO:0007669"/>
    <property type="project" value="InterPro"/>
</dbReference>
<sequence length="114" mass="13194">MSKKDDRFNSFFLQDSSAVTVHPSGVEKTLHECIHELKGWYGDKQGKKFWVWVDRVLSTQIGPSTWLVNFNKWEQYVSFSTDILMLTFAGDVRCCCATTGKINAKIRKLEHYNV</sequence>
<organism evidence="2 3">
    <name type="scientific">Rubroshorea leprosula</name>
    <dbReference type="NCBI Taxonomy" id="152421"/>
    <lineage>
        <taxon>Eukaryota</taxon>
        <taxon>Viridiplantae</taxon>
        <taxon>Streptophyta</taxon>
        <taxon>Embryophyta</taxon>
        <taxon>Tracheophyta</taxon>
        <taxon>Spermatophyta</taxon>
        <taxon>Magnoliopsida</taxon>
        <taxon>eudicotyledons</taxon>
        <taxon>Gunneridae</taxon>
        <taxon>Pentapetalae</taxon>
        <taxon>rosids</taxon>
        <taxon>malvids</taxon>
        <taxon>Malvales</taxon>
        <taxon>Dipterocarpaceae</taxon>
        <taxon>Rubroshorea</taxon>
    </lineage>
</organism>
<evidence type="ECO:0000313" key="3">
    <source>
        <dbReference type="Proteomes" id="UP001054252"/>
    </source>
</evidence>
<dbReference type="Pfam" id="PF08472">
    <property type="entry name" value="S6PP_C"/>
    <property type="match status" value="1"/>
</dbReference>
<evidence type="ECO:0000259" key="1">
    <source>
        <dbReference type="Pfam" id="PF08472"/>
    </source>
</evidence>
<dbReference type="InterPro" id="IPR013679">
    <property type="entry name" value="SPP_C"/>
</dbReference>
<name>A0AAV5MNQ5_9ROSI</name>
<gene>
    <name evidence="2" type="ORF">SLEP1_g57719</name>
</gene>
<dbReference type="GO" id="GO:0005986">
    <property type="term" value="P:sucrose biosynthetic process"/>
    <property type="evidence" value="ECO:0007669"/>
    <property type="project" value="InterPro"/>
</dbReference>
<dbReference type="AlphaFoldDB" id="A0AAV5MNQ5"/>
<dbReference type="SUPFAM" id="SSF54427">
    <property type="entry name" value="NTF2-like"/>
    <property type="match status" value="1"/>
</dbReference>
<accession>A0AAV5MNQ5</accession>
<protein>
    <recommendedName>
        <fullName evidence="1">Sucrose-phosphatase C-terminal domain-containing protein</fullName>
    </recommendedName>
</protein>
<comment type="caution">
    <text evidence="2">The sequence shown here is derived from an EMBL/GenBank/DDBJ whole genome shotgun (WGS) entry which is preliminary data.</text>
</comment>
<dbReference type="Proteomes" id="UP001054252">
    <property type="component" value="Unassembled WGS sequence"/>
</dbReference>
<dbReference type="EMBL" id="BPVZ01000426">
    <property type="protein sequence ID" value="GKV51043.1"/>
    <property type="molecule type" value="Genomic_DNA"/>
</dbReference>
<dbReference type="InterPro" id="IPR051518">
    <property type="entry name" value="Sucrose_Phosphatase"/>
</dbReference>
<reference evidence="2 3" key="1">
    <citation type="journal article" date="2021" name="Commun. Biol.">
        <title>The genome of Shorea leprosula (Dipterocarpaceae) highlights the ecological relevance of drought in aseasonal tropical rainforests.</title>
        <authorList>
            <person name="Ng K.K.S."/>
            <person name="Kobayashi M.J."/>
            <person name="Fawcett J.A."/>
            <person name="Hatakeyama M."/>
            <person name="Paape T."/>
            <person name="Ng C.H."/>
            <person name="Ang C.C."/>
            <person name="Tnah L.H."/>
            <person name="Lee C.T."/>
            <person name="Nishiyama T."/>
            <person name="Sese J."/>
            <person name="O'Brien M.J."/>
            <person name="Copetti D."/>
            <person name="Mohd Noor M.I."/>
            <person name="Ong R.C."/>
            <person name="Putra M."/>
            <person name="Sireger I.Z."/>
            <person name="Indrioko S."/>
            <person name="Kosugi Y."/>
            <person name="Izuno A."/>
            <person name="Isagi Y."/>
            <person name="Lee S.L."/>
            <person name="Shimizu K.K."/>
        </authorList>
    </citation>
    <scope>NUCLEOTIDE SEQUENCE [LARGE SCALE GENOMIC DNA]</scope>
    <source>
        <strain evidence="2">214</strain>
    </source>
</reference>
<feature type="domain" description="Sucrose-phosphatase C-terminal" evidence="1">
    <location>
        <begin position="14"/>
        <end position="76"/>
    </location>
</feature>